<evidence type="ECO:0000256" key="7">
    <source>
        <dbReference type="ARBA" id="ARBA00022958"/>
    </source>
</evidence>
<reference evidence="14" key="1">
    <citation type="journal article" date="2020" name="ISME J.">
        <title>Gammaproteobacteria mediating utilization of methyl-, sulfur- and petroleum organic compounds in deep ocean hydrothermal plumes.</title>
        <authorList>
            <person name="Zhou Z."/>
            <person name="Liu Y."/>
            <person name="Pan J."/>
            <person name="Cron B.R."/>
            <person name="Toner B.M."/>
            <person name="Anantharaman K."/>
            <person name="Breier J.A."/>
            <person name="Dick G.J."/>
            <person name="Li M."/>
        </authorList>
    </citation>
    <scope>NUCLEOTIDE SEQUENCE</scope>
    <source>
        <strain evidence="14">SZUA-1534</strain>
    </source>
</reference>
<proteinExistence type="predicted"/>
<dbReference type="AlphaFoldDB" id="A0A832ZXU5"/>
<feature type="transmembrane region" description="Helical" evidence="12">
    <location>
        <begin position="78"/>
        <end position="99"/>
    </location>
</feature>
<dbReference type="GO" id="GO:0008076">
    <property type="term" value="C:voltage-gated potassium channel complex"/>
    <property type="evidence" value="ECO:0007669"/>
    <property type="project" value="InterPro"/>
</dbReference>
<keyword evidence="6" id="KW-0851">Voltage-gated channel</keyword>
<dbReference type="PANTHER" id="PTHR11537:SF254">
    <property type="entry name" value="POTASSIUM VOLTAGE-GATED CHANNEL PROTEIN SHAB"/>
    <property type="match status" value="1"/>
</dbReference>
<comment type="caution">
    <text evidence="14">The sequence shown here is derived from an EMBL/GenBank/DDBJ whole genome shotgun (WGS) entry which is preliminary data.</text>
</comment>
<evidence type="ECO:0000256" key="12">
    <source>
        <dbReference type="SAM" id="Phobius"/>
    </source>
</evidence>
<evidence type="ECO:0000256" key="3">
    <source>
        <dbReference type="ARBA" id="ARBA00022538"/>
    </source>
</evidence>
<evidence type="ECO:0000259" key="13">
    <source>
        <dbReference type="Pfam" id="PF00520"/>
    </source>
</evidence>
<accession>A0A832ZXU5</accession>
<keyword evidence="9" id="KW-0406">Ion transport</keyword>
<dbReference type="SUPFAM" id="SSF81324">
    <property type="entry name" value="Voltage-gated potassium channels"/>
    <property type="match status" value="1"/>
</dbReference>
<dbReference type="Gene3D" id="1.20.120.350">
    <property type="entry name" value="Voltage-gated potassium channels. Chain C"/>
    <property type="match status" value="1"/>
</dbReference>
<dbReference type="Pfam" id="PF00520">
    <property type="entry name" value="Ion_trans"/>
    <property type="match status" value="1"/>
</dbReference>
<evidence type="ECO:0000256" key="4">
    <source>
        <dbReference type="ARBA" id="ARBA00022692"/>
    </source>
</evidence>
<gene>
    <name evidence="14" type="ORF">EYH55_01265</name>
</gene>
<evidence type="ECO:0000313" key="14">
    <source>
        <dbReference type="EMBL" id="HIQ32098.1"/>
    </source>
</evidence>
<organism evidence="14 15">
    <name type="scientific">Methanothermococcus okinawensis</name>
    <dbReference type="NCBI Taxonomy" id="155863"/>
    <lineage>
        <taxon>Archaea</taxon>
        <taxon>Methanobacteriati</taxon>
        <taxon>Methanobacteriota</taxon>
        <taxon>Methanomada group</taxon>
        <taxon>Methanococci</taxon>
        <taxon>Methanococcales</taxon>
        <taxon>Methanococcaceae</taxon>
        <taxon>Methanothermococcus</taxon>
    </lineage>
</organism>
<dbReference type="PANTHER" id="PTHR11537">
    <property type="entry name" value="VOLTAGE-GATED POTASSIUM CHANNEL"/>
    <property type="match status" value="1"/>
</dbReference>
<evidence type="ECO:0000256" key="10">
    <source>
        <dbReference type="ARBA" id="ARBA00023136"/>
    </source>
</evidence>
<feature type="transmembrane region" description="Helical" evidence="12">
    <location>
        <begin position="195"/>
        <end position="216"/>
    </location>
</feature>
<evidence type="ECO:0000256" key="9">
    <source>
        <dbReference type="ARBA" id="ARBA00023065"/>
    </source>
</evidence>
<keyword evidence="2" id="KW-0813">Transport</keyword>
<dbReference type="InterPro" id="IPR028325">
    <property type="entry name" value="VG_K_chnl"/>
</dbReference>
<evidence type="ECO:0000313" key="15">
    <source>
        <dbReference type="Proteomes" id="UP000623215"/>
    </source>
</evidence>
<evidence type="ECO:0000256" key="2">
    <source>
        <dbReference type="ARBA" id="ARBA00022448"/>
    </source>
</evidence>
<dbReference type="Proteomes" id="UP000623215">
    <property type="component" value="Unassembled WGS sequence"/>
</dbReference>
<dbReference type="PRINTS" id="PR00169">
    <property type="entry name" value="KCHANNEL"/>
</dbReference>
<dbReference type="GO" id="GO:0001508">
    <property type="term" value="P:action potential"/>
    <property type="evidence" value="ECO:0007669"/>
    <property type="project" value="TreeGrafter"/>
</dbReference>
<dbReference type="InterPro" id="IPR027359">
    <property type="entry name" value="Volt_channel_dom_sf"/>
</dbReference>
<sequence>MGLSLKALRERIYHPRVYNTLELIGILCTLEILISFILSTYHPPYEHILIKLDFISISILSLHFLYKFMGTREKLRFLANIYNIIDAVVIGAFILYLLQIWATNAIISLRIINAVRILVLLRIVKFKHLRLSREMINFITILTYSFIISSFIWLVENEVNPGINNFADAFYFTVISLTTVGYGDITPVTPWGKGIIVLSILYLVSGLITKIQSLLYRELERKRDEGVG</sequence>
<feature type="domain" description="Ion transport" evidence="13">
    <location>
        <begin position="20"/>
        <end position="208"/>
    </location>
</feature>
<feature type="transmembrane region" description="Helical" evidence="12">
    <location>
        <begin position="21"/>
        <end position="42"/>
    </location>
</feature>
<dbReference type="InterPro" id="IPR005821">
    <property type="entry name" value="Ion_trans_dom"/>
</dbReference>
<evidence type="ECO:0000256" key="1">
    <source>
        <dbReference type="ARBA" id="ARBA00004141"/>
    </source>
</evidence>
<keyword evidence="7" id="KW-0630">Potassium</keyword>
<dbReference type="InterPro" id="IPR053681">
    <property type="entry name" value="Hyp-activated_K+_channel"/>
</dbReference>
<keyword evidence="11" id="KW-0407">Ion channel</keyword>
<dbReference type="NCBIfam" id="NF040645">
    <property type="entry name" value="K_channel_Meth"/>
    <property type="match status" value="1"/>
</dbReference>
<evidence type="ECO:0000256" key="8">
    <source>
        <dbReference type="ARBA" id="ARBA00022989"/>
    </source>
</evidence>
<keyword evidence="3" id="KW-0633">Potassium transport</keyword>
<evidence type="ECO:0000256" key="5">
    <source>
        <dbReference type="ARBA" id="ARBA00022826"/>
    </source>
</evidence>
<protein>
    <submittedName>
        <fullName evidence="14">Ion transporter</fullName>
    </submittedName>
</protein>
<evidence type="ECO:0000256" key="6">
    <source>
        <dbReference type="ARBA" id="ARBA00022882"/>
    </source>
</evidence>
<keyword evidence="4 12" id="KW-0812">Transmembrane</keyword>
<keyword evidence="5" id="KW-0631">Potassium channel</keyword>
<feature type="transmembrane region" description="Helical" evidence="12">
    <location>
        <begin position="105"/>
        <end position="124"/>
    </location>
</feature>
<dbReference type="GO" id="GO:0005249">
    <property type="term" value="F:voltage-gated potassium channel activity"/>
    <property type="evidence" value="ECO:0007669"/>
    <property type="project" value="InterPro"/>
</dbReference>
<evidence type="ECO:0000256" key="11">
    <source>
        <dbReference type="ARBA" id="ARBA00023303"/>
    </source>
</evidence>
<name>A0A832ZXU5_9EURY</name>
<dbReference type="Gene3D" id="1.10.287.70">
    <property type="match status" value="1"/>
</dbReference>
<keyword evidence="10 12" id="KW-0472">Membrane</keyword>
<comment type="subcellular location">
    <subcellularLocation>
        <location evidence="1">Membrane</location>
        <topology evidence="1">Multi-pass membrane protein</topology>
    </subcellularLocation>
</comment>
<feature type="transmembrane region" description="Helical" evidence="12">
    <location>
        <begin position="48"/>
        <end position="66"/>
    </location>
</feature>
<feature type="transmembrane region" description="Helical" evidence="12">
    <location>
        <begin position="136"/>
        <end position="155"/>
    </location>
</feature>
<keyword evidence="8 12" id="KW-1133">Transmembrane helix</keyword>
<dbReference type="EMBL" id="DQVW01000016">
    <property type="protein sequence ID" value="HIQ32098.1"/>
    <property type="molecule type" value="Genomic_DNA"/>
</dbReference>